<evidence type="ECO:0000313" key="1">
    <source>
        <dbReference type="EMBL" id="MEL4454923.1"/>
    </source>
</evidence>
<dbReference type="Proteomes" id="UP001474120">
    <property type="component" value="Unassembled WGS sequence"/>
</dbReference>
<proteinExistence type="predicted"/>
<dbReference type="EMBL" id="JBCDNA010000001">
    <property type="protein sequence ID" value="MEL4454923.1"/>
    <property type="molecule type" value="Genomic_DNA"/>
</dbReference>
<reference evidence="1 2" key="1">
    <citation type="submission" date="2024-04" db="EMBL/GenBank/DDBJ databases">
        <title>whole genome sequencing of Lutimonas vermicola strain IMCC1616.</title>
        <authorList>
            <person name="Bae S.S."/>
        </authorList>
    </citation>
    <scope>NUCLEOTIDE SEQUENCE [LARGE SCALE GENOMIC DNA]</scope>
    <source>
        <strain evidence="1 2">IMCC1616</strain>
    </source>
</reference>
<dbReference type="RefSeq" id="WP_342158641.1">
    <property type="nucleotide sequence ID" value="NZ_JBCDNA010000001.1"/>
</dbReference>
<sequence length="93" mass="10695">MSKESDFYDKLKKSLIETTEFPTKYMYKFIIPSTDEKFKQIENIFDNMGAVINSKPSKTGKYVSLTILVKMTSPDEIIVIYQEVSKIEGVISL</sequence>
<organism evidence="1 2">
    <name type="scientific">Lutimonas vermicola</name>
    <dbReference type="NCBI Taxonomy" id="414288"/>
    <lineage>
        <taxon>Bacteria</taxon>
        <taxon>Pseudomonadati</taxon>
        <taxon>Bacteroidota</taxon>
        <taxon>Flavobacteriia</taxon>
        <taxon>Flavobacteriales</taxon>
        <taxon>Flavobacteriaceae</taxon>
        <taxon>Lutimonas</taxon>
    </lineage>
</organism>
<evidence type="ECO:0000313" key="2">
    <source>
        <dbReference type="Proteomes" id="UP001474120"/>
    </source>
</evidence>
<dbReference type="InterPro" id="IPR027471">
    <property type="entry name" value="YbeD-like_sf"/>
</dbReference>
<name>A0ABU9KXK9_9FLAO</name>
<protein>
    <submittedName>
        <fullName evidence="1">DUF493 domain-containing protein</fullName>
    </submittedName>
</protein>
<dbReference type="Gene3D" id="3.30.70.260">
    <property type="match status" value="1"/>
</dbReference>
<keyword evidence="2" id="KW-1185">Reference proteome</keyword>
<accession>A0ABU9KXK9</accession>
<comment type="caution">
    <text evidence="1">The sequence shown here is derived from an EMBL/GenBank/DDBJ whole genome shotgun (WGS) entry which is preliminary data.</text>
</comment>
<gene>
    <name evidence="1" type="ORF">AABB81_03390</name>
</gene>
<dbReference type="Pfam" id="PF04359">
    <property type="entry name" value="DUF493"/>
    <property type="match status" value="1"/>
</dbReference>
<dbReference type="InterPro" id="IPR007454">
    <property type="entry name" value="UPF0250_YbeD-like"/>
</dbReference>
<dbReference type="SUPFAM" id="SSF117991">
    <property type="entry name" value="YbeD/HP0495-like"/>
    <property type="match status" value="1"/>
</dbReference>